<evidence type="ECO:0000256" key="1">
    <source>
        <dbReference type="SAM" id="Phobius"/>
    </source>
</evidence>
<dbReference type="GO" id="GO:0005886">
    <property type="term" value="C:plasma membrane"/>
    <property type="evidence" value="ECO:0007669"/>
    <property type="project" value="TreeGrafter"/>
</dbReference>
<evidence type="ECO:0000313" key="4">
    <source>
        <dbReference type="Proteomes" id="UP000188181"/>
    </source>
</evidence>
<reference evidence="4" key="1">
    <citation type="submission" date="2017-02" db="EMBL/GenBank/DDBJ databases">
        <title>Comparative genomics and description of representatives of a novel lineage of planctomycetes thriving in anoxic sediments.</title>
        <authorList>
            <person name="Spring S."/>
            <person name="Bunk B."/>
            <person name="Sproer C."/>
        </authorList>
    </citation>
    <scope>NUCLEOTIDE SEQUENCE [LARGE SCALE GENOMIC DNA]</scope>
    <source>
        <strain evidence="4">SM-Chi-D1</strain>
    </source>
</reference>
<keyword evidence="1" id="KW-0472">Membrane</keyword>
<evidence type="ECO:0000259" key="2">
    <source>
        <dbReference type="Pfam" id="PF03733"/>
    </source>
</evidence>
<dbReference type="PIRSF" id="PIRSF028777">
    <property type="entry name" value="UCP028777"/>
    <property type="match status" value="1"/>
</dbReference>
<feature type="transmembrane region" description="Helical" evidence="1">
    <location>
        <begin position="33"/>
        <end position="53"/>
    </location>
</feature>
<feature type="transmembrane region" description="Helical" evidence="1">
    <location>
        <begin position="7"/>
        <end position="27"/>
    </location>
</feature>
<sequence>MAFVLNLIWFILGGLVLCITWFLGGLIMCITVIGIPFGVACFRIAGFIAFPFGKDIIDARLLGEKRITGTALMNFLWIVLAGIWLAISHAIAAVLCFITIIGIPLAVIHARMARVSFAPLGKRIVIKSEVREAIKYNTRAKIEKRKKA</sequence>
<dbReference type="InterPro" id="IPR031308">
    <property type="entry name" value="UCP028777"/>
</dbReference>
<dbReference type="PANTHER" id="PTHR42903">
    <property type="entry name" value="INNER MEMBRANE PROTEIN YCCF"/>
    <property type="match status" value="1"/>
</dbReference>
<dbReference type="RefSeq" id="WP_146684717.1">
    <property type="nucleotide sequence ID" value="NZ_CP019646.1"/>
</dbReference>
<dbReference type="InterPro" id="IPR005185">
    <property type="entry name" value="YccF"/>
</dbReference>
<dbReference type="EMBL" id="CP019646">
    <property type="protein sequence ID" value="AQQ72535.1"/>
    <property type="molecule type" value="Genomic_DNA"/>
</dbReference>
<feature type="transmembrane region" description="Helical" evidence="1">
    <location>
        <begin position="65"/>
        <end position="84"/>
    </location>
</feature>
<evidence type="ECO:0000313" key="3">
    <source>
        <dbReference type="EMBL" id="AQQ72535.1"/>
    </source>
</evidence>
<name>A0A1Q2MIJ3_9BACT</name>
<proteinExistence type="predicted"/>
<dbReference type="InterPro" id="IPR052937">
    <property type="entry name" value="Inner_membrane_protein"/>
</dbReference>
<dbReference type="Pfam" id="PF03733">
    <property type="entry name" value="YccF"/>
    <property type="match status" value="2"/>
</dbReference>
<feature type="domain" description="Inner membrane component" evidence="2">
    <location>
        <begin position="72"/>
        <end position="122"/>
    </location>
</feature>
<keyword evidence="1" id="KW-1133">Transmembrane helix</keyword>
<dbReference type="STRING" id="1851148.SMSP2_02925"/>
<feature type="transmembrane region" description="Helical" evidence="1">
    <location>
        <begin position="90"/>
        <end position="108"/>
    </location>
</feature>
<dbReference type="AlphaFoldDB" id="A0A1Q2MIJ3"/>
<keyword evidence="4" id="KW-1185">Reference proteome</keyword>
<dbReference type="OrthoDB" id="9790567at2"/>
<dbReference type="NCBIfam" id="NF008740">
    <property type="entry name" value="PRK11770.1-2"/>
    <property type="match status" value="1"/>
</dbReference>
<keyword evidence="1" id="KW-0812">Transmembrane</keyword>
<feature type="domain" description="Inner membrane component" evidence="2">
    <location>
        <begin position="4"/>
        <end position="54"/>
    </location>
</feature>
<accession>A0A1Q2MIJ3</accession>
<protein>
    <submittedName>
        <fullName evidence="3">Inner membrane protein YccF</fullName>
    </submittedName>
</protein>
<dbReference type="KEGG" id="pbas:SMSP2_02925"/>
<gene>
    <name evidence="3" type="primary">yccF</name>
    <name evidence="3" type="ORF">SMSP2_02925</name>
</gene>
<organism evidence="3 4">
    <name type="scientific">Limihaloglobus sulfuriphilus</name>
    <dbReference type="NCBI Taxonomy" id="1851148"/>
    <lineage>
        <taxon>Bacteria</taxon>
        <taxon>Pseudomonadati</taxon>
        <taxon>Planctomycetota</taxon>
        <taxon>Phycisphaerae</taxon>
        <taxon>Sedimentisphaerales</taxon>
        <taxon>Sedimentisphaeraceae</taxon>
        <taxon>Limihaloglobus</taxon>
    </lineage>
</organism>
<dbReference type="PANTHER" id="PTHR42903:SF1">
    <property type="entry name" value="INNER MEMBRANE PROTEIN YCCF"/>
    <property type="match status" value="1"/>
</dbReference>
<dbReference type="Proteomes" id="UP000188181">
    <property type="component" value="Chromosome"/>
</dbReference>